<feature type="compositionally biased region" description="Polar residues" evidence="1">
    <location>
        <begin position="14"/>
        <end position="25"/>
    </location>
</feature>
<evidence type="ECO:0000256" key="1">
    <source>
        <dbReference type="SAM" id="MobiDB-lite"/>
    </source>
</evidence>
<dbReference type="Proteomes" id="UP000318081">
    <property type="component" value="Chromosome"/>
</dbReference>
<reference evidence="2 3" key="1">
    <citation type="submission" date="2019-02" db="EMBL/GenBank/DDBJ databases">
        <title>Deep-cultivation of Planctomycetes and their phenomic and genomic characterization uncovers novel biology.</title>
        <authorList>
            <person name="Wiegand S."/>
            <person name="Jogler M."/>
            <person name="Boedeker C."/>
            <person name="Pinto D."/>
            <person name="Vollmers J."/>
            <person name="Rivas-Marin E."/>
            <person name="Kohn T."/>
            <person name="Peeters S.H."/>
            <person name="Heuer A."/>
            <person name="Rast P."/>
            <person name="Oberbeckmann S."/>
            <person name="Bunk B."/>
            <person name="Jeske O."/>
            <person name="Meyerdierks A."/>
            <person name="Storesund J.E."/>
            <person name="Kallscheuer N."/>
            <person name="Luecker S."/>
            <person name="Lage O.M."/>
            <person name="Pohl T."/>
            <person name="Merkel B.J."/>
            <person name="Hornburger P."/>
            <person name="Mueller R.-W."/>
            <person name="Bruemmer F."/>
            <person name="Labrenz M."/>
            <person name="Spormann A.M."/>
            <person name="Op den Camp H."/>
            <person name="Overmann J."/>
            <person name="Amann R."/>
            <person name="Jetten M.S.M."/>
            <person name="Mascher T."/>
            <person name="Medema M.H."/>
            <person name="Devos D.P."/>
            <person name="Kaster A.-K."/>
            <person name="Ovreas L."/>
            <person name="Rohde M."/>
            <person name="Galperin M.Y."/>
            <person name="Jogler C."/>
        </authorList>
    </citation>
    <scope>NUCLEOTIDE SEQUENCE [LARGE SCALE GENOMIC DNA]</scope>
    <source>
        <strain evidence="2 3">TBK1r</strain>
    </source>
</reference>
<organism evidence="2 3">
    <name type="scientific">Stieleria magnilauensis</name>
    <dbReference type="NCBI Taxonomy" id="2527963"/>
    <lineage>
        <taxon>Bacteria</taxon>
        <taxon>Pseudomonadati</taxon>
        <taxon>Planctomycetota</taxon>
        <taxon>Planctomycetia</taxon>
        <taxon>Pirellulales</taxon>
        <taxon>Pirellulaceae</taxon>
        <taxon>Stieleria</taxon>
    </lineage>
</organism>
<gene>
    <name evidence="2" type="ORF">TBK1r_42370</name>
</gene>
<feature type="region of interest" description="Disordered" evidence="1">
    <location>
        <begin position="1"/>
        <end position="40"/>
    </location>
</feature>
<name>A0ABX5XTC0_9BACT</name>
<evidence type="ECO:0000313" key="2">
    <source>
        <dbReference type="EMBL" id="QDV85258.1"/>
    </source>
</evidence>
<keyword evidence="3" id="KW-1185">Reference proteome</keyword>
<accession>A0ABX5XTC0</accession>
<evidence type="ECO:0000313" key="3">
    <source>
        <dbReference type="Proteomes" id="UP000318081"/>
    </source>
</evidence>
<sequence>MRRSYVKNRLGTGETWSMEKTSQTPPLKKRGGGVPGNRDLLTVDSHAVPALLHP</sequence>
<protein>
    <submittedName>
        <fullName evidence="2">Uncharacterized protein</fullName>
    </submittedName>
</protein>
<proteinExistence type="predicted"/>
<dbReference type="EMBL" id="CP036432">
    <property type="protein sequence ID" value="QDV85258.1"/>
    <property type="molecule type" value="Genomic_DNA"/>
</dbReference>